<comment type="similarity">
    <text evidence="4">Belongs to the PEP-utilizing enzyme family.</text>
</comment>
<dbReference type="Pfam" id="PF00391">
    <property type="entry name" value="PEP-utilizers"/>
    <property type="match status" value="1"/>
</dbReference>
<comment type="pathway">
    <text evidence="3">Carbohydrate biosynthesis; gluconeogenesis.</text>
</comment>
<dbReference type="Gene3D" id="3.30.470.20">
    <property type="entry name" value="ATP-grasp fold, B domain"/>
    <property type="match status" value="1"/>
</dbReference>
<dbReference type="GO" id="GO:0005524">
    <property type="term" value="F:ATP binding"/>
    <property type="evidence" value="ECO:0007669"/>
    <property type="project" value="UniProtKB-KW"/>
</dbReference>
<dbReference type="AlphaFoldDB" id="A0A8G2F7P1"/>
<dbReference type="InterPro" id="IPR013815">
    <property type="entry name" value="ATP_grasp_subdomain_1"/>
</dbReference>
<evidence type="ECO:0000313" key="19">
    <source>
        <dbReference type="Proteomes" id="UP000184001"/>
    </source>
</evidence>
<feature type="domain" description="PEP-utilising enzyme mobile" evidence="15">
    <location>
        <begin position="482"/>
        <end position="551"/>
    </location>
</feature>
<keyword evidence="7" id="KW-0808">Transferase</keyword>
<evidence type="ECO:0000256" key="5">
    <source>
        <dbReference type="ARBA" id="ARBA00011996"/>
    </source>
</evidence>
<dbReference type="Proteomes" id="UP000184001">
    <property type="component" value="Unassembled WGS sequence"/>
</dbReference>
<evidence type="ECO:0000313" key="18">
    <source>
        <dbReference type="EMBL" id="SHJ05153.1"/>
    </source>
</evidence>
<evidence type="ECO:0000256" key="8">
    <source>
        <dbReference type="ARBA" id="ARBA00022723"/>
    </source>
</evidence>
<evidence type="ECO:0000256" key="1">
    <source>
        <dbReference type="ARBA" id="ARBA00001946"/>
    </source>
</evidence>
<dbReference type="PANTHER" id="PTHR43030:SF1">
    <property type="entry name" value="PHOSPHOENOLPYRUVATE SYNTHASE"/>
    <property type="match status" value="1"/>
</dbReference>
<keyword evidence="10 18" id="KW-0418">Kinase</keyword>
<dbReference type="PANTHER" id="PTHR43030">
    <property type="entry name" value="PHOSPHOENOLPYRUVATE SYNTHASE"/>
    <property type="match status" value="1"/>
</dbReference>
<dbReference type="UniPathway" id="UPA00138"/>
<dbReference type="GO" id="GO:0004820">
    <property type="term" value="F:glycine-tRNA ligase activity"/>
    <property type="evidence" value="ECO:0007669"/>
    <property type="project" value="InterPro"/>
</dbReference>
<evidence type="ECO:0000256" key="9">
    <source>
        <dbReference type="ARBA" id="ARBA00022741"/>
    </source>
</evidence>
<dbReference type="InterPro" id="IPR002192">
    <property type="entry name" value="PPDK_AMP/ATP-bd"/>
</dbReference>
<keyword evidence="18" id="KW-0670">Pyruvate</keyword>
<dbReference type="Proteomes" id="UP001568358">
    <property type="component" value="Unassembled WGS sequence"/>
</dbReference>
<evidence type="ECO:0000256" key="7">
    <source>
        <dbReference type="ARBA" id="ARBA00022679"/>
    </source>
</evidence>
<name>A0A8G2F7P1_9BACT</name>
<sequence length="873" mass="98369">MLRKFKDVLASWRSKKRVLPFGVHFKKFQSILERNNRILELMADMGDKSGGEYVFDRQYILDTAEQLDDMVFKLISDLSILTQSKNVELFLAFEHIRQAIQEELDGTHAPSGKSYILPLRELGHDLSEQAGGKMSNMGDIRNRLGLSTPDGFVISTRAFYDFMQQNGLLALAREGIEAWDGQDEAALEQLADTIQERIMSAPLPRSLTSQVLAALDDLARAQGIRNIRVALRSSAWGEDGDASFAGQYETVLNVPRGQIMDAYRKVIASTYSYKAWKYRLVKGFHEHEIAMAVGCQLMVESVVGGVLHTYAPHVADGVMVANAVWGLCSPVVDGDAPSDTLVLDRAAPYSLRSLSIADKQRRLVLAPGGGTEWKDIPEGLHLVPSLTLEQLEHLAQAAMSIERYYKRPQDIEWGYDASGALQILQSRPLRFWAAPLNSEPQLEDVTRNAEIVFSGKGVVAQRGVAVGKVFLVDHNTDLTTFPYGAILVSRYTSPRFSRVMHKAQGIITDVGSPTGHMATIAREYRVPTVVNTEVATSLLRSGDEITLDATQNVAYRGSICALDRFTLTEEDVFEDSYEYRLLRRVIKHTSPLNLLDPHAENFKPSACRTYHDITRYIHEKAVEYLIRLSERQEVQHLSAPKRLETKYPLGLMLIDAGEGTTCRPEVRTATPEQIASIPLQEFLKGMECADMWCMDPVSVNLGSFMSSFTRTFPTLLASPDEVGRNLAVVLKHYMNINMRLGYHFNIIDAYISDIINDNYIYFRFLGGVTEFVRRSRRAQFIATVLEHFDFRVEVHGDLVVGRLKKLSCERMSLRMRMLGSLVGYTRQLDARMHTDKDIQEHAEAFITAMKHFLGARYDGREQRKRQAFSNTDS</sequence>
<reference evidence="17 20" key="2">
    <citation type="submission" date="2024-07" db="EMBL/GenBank/DDBJ databases">
        <title>Active virus-host system and metabolic interactions in a Lokiarchaeon culture.</title>
        <authorList>
            <person name="Ponce Toledo R.I."/>
            <person name="Rodrigues Oliveira T."/>
            <person name="Schleper C."/>
        </authorList>
    </citation>
    <scope>NUCLEOTIDE SEQUENCE [LARGE SCALE GENOMIC DNA]</scope>
    <source>
        <strain evidence="17 20">B35</strain>
    </source>
</reference>
<keyword evidence="11" id="KW-0067">ATP-binding</keyword>
<evidence type="ECO:0000256" key="4">
    <source>
        <dbReference type="ARBA" id="ARBA00007837"/>
    </source>
</evidence>
<comment type="caution">
    <text evidence="18">The sequence shown here is derived from an EMBL/GenBank/DDBJ whole genome shotgun (WGS) entry which is preliminary data.</text>
</comment>
<dbReference type="RefSeq" id="WP_020000550.1">
    <property type="nucleotide sequence ID" value="NZ_CP192217.1"/>
</dbReference>
<organism evidence="18 19">
    <name type="scientific">Halodesulfovibrio aestuarii</name>
    <dbReference type="NCBI Taxonomy" id="126333"/>
    <lineage>
        <taxon>Bacteria</taxon>
        <taxon>Pseudomonadati</taxon>
        <taxon>Thermodesulfobacteriota</taxon>
        <taxon>Desulfovibrionia</taxon>
        <taxon>Desulfovibrionales</taxon>
        <taxon>Desulfovibrionaceae</taxon>
        <taxon>Halodesulfovibrio</taxon>
    </lineage>
</organism>
<evidence type="ECO:0000313" key="20">
    <source>
        <dbReference type="Proteomes" id="UP001568358"/>
    </source>
</evidence>
<gene>
    <name evidence="17" type="ORF">AB2Z07_11570</name>
    <name evidence="18" type="ORF">SAMN05660830_01488</name>
</gene>
<evidence type="ECO:0000256" key="2">
    <source>
        <dbReference type="ARBA" id="ARBA00002988"/>
    </source>
</evidence>
<dbReference type="GO" id="GO:0008986">
    <property type="term" value="F:pyruvate, water dikinase activity"/>
    <property type="evidence" value="ECO:0007669"/>
    <property type="project" value="UniProtKB-EC"/>
</dbReference>
<dbReference type="EC" id="2.7.9.2" evidence="5"/>
<keyword evidence="9" id="KW-0547">Nucleotide-binding</keyword>
<feature type="domain" description="Pyruvate phosphate dikinase AMP/ATP-binding" evidence="16">
    <location>
        <begin position="128"/>
        <end position="434"/>
    </location>
</feature>
<dbReference type="InterPro" id="IPR006319">
    <property type="entry name" value="PEP_synth"/>
</dbReference>
<keyword evidence="12" id="KW-0460">Magnesium</keyword>
<comment type="function">
    <text evidence="2">Catalyzes the phosphorylation of pyruvate to phosphoenolpyruvate.</text>
</comment>
<evidence type="ECO:0000256" key="11">
    <source>
        <dbReference type="ARBA" id="ARBA00022840"/>
    </source>
</evidence>
<evidence type="ECO:0000256" key="10">
    <source>
        <dbReference type="ARBA" id="ARBA00022777"/>
    </source>
</evidence>
<evidence type="ECO:0000256" key="14">
    <source>
        <dbReference type="ARBA" id="ARBA00047700"/>
    </source>
</evidence>
<dbReference type="GO" id="GO:0006426">
    <property type="term" value="P:glycyl-tRNA aminoacylation"/>
    <property type="evidence" value="ECO:0007669"/>
    <property type="project" value="InterPro"/>
</dbReference>
<keyword evidence="8" id="KW-0479">Metal-binding</keyword>
<keyword evidence="20" id="KW-1185">Reference proteome</keyword>
<dbReference type="GO" id="GO:0006094">
    <property type="term" value="P:gluconeogenesis"/>
    <property type="evidence" value="ECO:0007669"/>
    <property type="project" value="UniProtKB-UniPathway"/>
</dbReference>
<evidence type="ECO:0000259" key="15">
    <source>
        <dbReference type="Pfam" id="PF00391"/>
    </source>
</evidence>
<comment type="catalytic activity">
    <reaction evidence="14">
        <text>pyruvate + ATP + H2O = phosphoenolpyruvate + AMP + phosphate + 2 H(+)</text>
        <dbReference type="Rhea" id="RHEA:11364"/>
        <dbReference type="ChEBI" id="CHEBI:15361"/>
        <dbReference type="ChEBI" id="CHEBI:15377"/>
        <dbReference type="ChEBI" id="CHEBI:15378"/>
        <dbReference type="ChEBI" id="CHEBI:30616"/>
        <dbReference type="ChEBI" id="CHEBI:43474"/>
        <dbReference type="ChEBI" id="CHEBI:58702"/>
        <dbReference type="ChEBI" id="CHEBI:456215"/>
        <dbReference type="EC" id="2.7.9.2"/>
    </reaction>
</comment>
<reference evidence="18 19" key="1">
    <citation type="submission" date="2016-11" db="EMBL/GenBank/DDBJ databases">
        <authorList>
            <person name="Varghese N."/>
            <person name="Submissions S."/>
        </authorList>
    </citation>
    <scope>NUCLEOTIDE SEQUENCE [LARGE SCALE GENOMIC DNA]</scope>
    <source>
        <strain evidence="18 19">DSM 17919</strain>
    </source>
</reference>
<dbReference type="Gene3D" id="3.50.30.10">
    <property type="entry name" value="Phosphohistidine domain"/>
    <property type="match status" value="1"/>
</dbReference>
<evidence type="ECO:0000313" key="17">
    <source>
        <dbReference type="EMBL" id="MEZ6854157.1"/>
    </source>
</evidence>
<evidence type="ECO:0000256" key="13">
    <source>
        <dbReference type="ARBA" id="ARBA00033470"/>
    </source>
</evidence>
<dbReference type="Gene3D" id="3.30.1490.20">
    <property type="entry name" value="ATP-grasp fold, A domain"/>
    <property type="match status" value="1"/>
</dbReference>
<protein>
    <recommendedName>
        <fullName evidence="6">Phosphoenolpyruvate synthase</fullName>
        <ecNumber evidence="5">2.7.9.2</ecNumber>
    </recommendedName>
    <alternativeName>
        <fullName evidence="13">Pyruvate, water dikinase</fullName>
    </alternativeName>
</protein>
<dbReference type="SUPFAM" id="SSF52009">
    <property type="entry name" value="Phosphohistidine domain"/>
    <property type="match status" value="1"/>
</dbReference>
<dbReference type="GO" id="GO:0005737">
    <property type="term" value="C:cytoplasm"/>
    <property type="evidence" value="ECO:0007669"/>
    <property type="project" value="InterPro"/>
</dbReference>
<dbReference type="InterPro" id="IPR036637">
    <property type="entry name" value="Phosphohistidine_dom_sf"/>
</dbReference>
<accession>A0A8G2F7P1</accession>
<dbReference type="Pfam" id="PF01326">
    <property type="entry name" value="PPDK_N"/>
    <property type="match status" value="1"/>
</dbReference>
<comment type="cofactor">
    <cofactor evidence="1">
        <name>Mg(2+)</name>
        <dbReference type="ChEBI" id="CHEBI:18420"/>
    </cofactor>
</comment>
<evidence type="ECO:0000256" key="6">
    <source>
        <dbReference type="ARBA" id="ARBA00021623"/>
    </source>
</evidence>
<evidence type="ECO:0000256" key="12">
    <source>
        <dbReference type="ARBA" id="ARBA00022842"/>
    </source>
</evidence>
<dbReference type="SUPFAM" id="SSF56059">
    <property type="entry name" value="Glutathione synthetase ATP-binding domain-like"/>
    <property type="match status" value="1"/>
</dbReference>
<dbReference type="GO" id="GO:0046872">
    <property type="term" value="F:metal ion binding"/>
    <property type="evidence" value="ECO:0007669"/>
    <property type="project" value="UniProtKB-KW"/>
</dbReference>
<dbReference type="InterPro" id="IPR006194">
    <property type="entry name" value="Gly-tRNA-synth_heterodimer"/>
</dbReference>
<evidence type="ECO:0000259" key="16">
    <source>
        <dbReference type="Pfam" id="PF01326"/>
    </source>
</evidence>
<evidence type="ECO:0000256" key="3">
    <source>
        <dbReference type="ARBA" id="ARBA00004742"/>
    </source>
</evidence>
<proteinExistence type="inferred from homology"/>
<dbReference type="EMBL" id="FQZR01000003">
    <property type="protein sequence ID" value="SHJ05153.1"/>
    <property type="molecule type" value="Genomic_DNA"/>
</dbReference>
<dbReference type="PROSITE" id="PS50861">
    <property type="entry name" value="AA_TRNA_LIGASE_II_GLYAB"/>
    <property type="match status" value="1"/>
</dbReference>
<dbReference type="InterPro" id="IPR008279">
    <property type="entry name" value="PEP-util_enz_mobile_dom"/>
</dbReference>
<dbReference type="EMBL" id="JBFSOO010000008">
    <property type="protein sequence ID" value="MEZ6854157.1"/>
    <property type="molecule type" value="Genomic_DNA"/>
</dbReference>